<evidence type="ECO:0000313" key="2">
    <source>
        <dbReference type="EMBL" id="KAB8253206.1"/>
    </source>
</evidence>
<keyword evidence="1" id="KW-1133">Transmembrane helix</keyword>
<feature type="transmembrane region" description="Helical" evidence="1">
    <location>
        <begin position="94"/>
        <end position="116"/>
    </location>
</feature>
<reference evidence="2" key="1">
    <citation type="submission" date="2019-04" db="EMBL/GenBank/DDBJ databases">
        <title>Friends and foes A comparative genomics study of 23 Aspergillus species from section Flavi.</title>
        <authorList>
            <consortium name="DOE Joint Genome Institute"/>
            <person name="Kjaerbolling I."/>
            <person name="Vesth T."/>
            <person name="Frisvad J.C."/>
            <person name="Nybo J.L."/>
            <person name="Theobald S."/>
            <person name="Kildgaard S."/>
            <person name="Isbrandt T."/>
            <person name="Kuo A."/>
            <person name="Sato A."/>
            <person name="Lyhne E.K."/>
            <person name="Kogle M.E."/>
            <person name="Wiebenga A."/>
            <person name="Kun R.S."/>
            <person name="Lubbers R.J."/>
            <person name="Makela M.R."/>
            <person name="Barry K."/>
            <person name="Chovatia M."/>
            <person name="Clum A."/>
            <person name="Daum C."/>
            <person name="Haridas S."/>
            <person name="He G."/>
            <person name="LaButti K."/>
            <person name="Lipzen A."/>
            <person name="Mondo S."/>
            <person name="Riley R."/>
            <person name="Salamov A."/>
            <person name="Simmons B.A."/>
            <person name="Magnuson J.K."/>
            <person name="Henrissat B."/>
            <person name="Mortensen U.H."/>
            <person name="Larsen T.O."/>
            <person name="Devries R.P."/>
            <person name="Grigoriev I.V."/>
            <person name="Machida M."/>
            <person name="Baker S.E."/>
            <person name="Andersen M.R."/>
        </authorList>
    </citation>
    <scope>NUCLEOTIDE SEQUENCE [LARGE SCALE GENOMIC DNA]</scope>
    <source>
        <strain evidence="2">CBS 121.62</strain>
    </source>
</reference>
<protein>
    <submittedName>
        <fullName evidence="2">Uncharacterized protein</fullName>
    </submittedName>
</protein>
<keyword evidence="1" id="KW-0812">Transmembrane</keyword>
<accession>A0A5N6HFG9</accession>
<sequence>MQTLLILYYLVARHHCLLIMESQTIVMRYVVQDRLEALLRRRYPQGGYQVSVSSDFLLMSLIATFDFLIPLDGPSPSNHCAGIPILIGLKPSSFFLASVSLFVFPLWSLRMVYVFVLPNQLLSFGFQIQPCSLLAERGEGAEKHEKHLSISAAYGN</sequence>
<proteinExistence type="predicted"/>
<dbReference type="Proteomes" id="UP000325434">
    <property type="component" value="Unassembled WGS sequence"/>
</dbReference>
<keyword evidence="1" id="KW-0472">Membrane</keyword>
<dbReference type="EMBL" id="ML734551">
    <property type="protein sequence ID" value="KAB8253206.1"/>
    <property type="molecule type" value="Genomic_DNA"/>
</dbReference>
<organism evidence="2">
    <name type="scientific">Aspergillus flavus</name>
    <dbReference type="NCBI Taxonomy" id="5059"/>
    <lineage>
        <taxon>Eukaryota</taxon>
        <taxon>Fungi</taxon>
        <taxon>Dikarya</taxon>
        <taxon>Ascomycota</taxon>
        <taxon>Pezizomycotina</taxon>
        <taxon>Eurotiomycetes</taxon>
        <taxon>Eurotiomycetidae</taxon>
        <taxon>Eurotiales</taxon>
        <taxon>Aspergillaceae</taxon>
        <taxon>Aspergillus</taxon>
        <taxon>Aspergillus subgen. Circumdati</taxon>
    </lineage>
</organism>
<name>A0A5N6HFG9_ASPFL</name>
<gene>
    <name evidence="2" type="ORF">BDV35DRAFT_318</name>
</gene>
<dbReference type="AlphaFoldDB" id="A0A5N6HFG9"/>
<evidence type="ECO:0000256" key="1">
    <source>
        <dbReference type="SAM" id="Phobius"/>
    </source>
</evidence>